<evidence type="ECO:0000256" key="16">
    <source>
        <dbReference type="SAM" id="Phobius"/>
    </source>
</evidence>
<keyword evidence="10 15" id="KW-0862">Zinc</keyword>
<evidence type="ECO:0000256" key="12">
    <source>
        <dbReference type="ARBA" id="ARBA00023049"/>
    </source>
</evidence>
<dbReference type="Pfam" id="PF04389">
    <property type="entry name" value="Peptidase_M28"/>
    <property type="match status" value="1"/>
</dbReference>
<feature type="domain" description="Peptidase M28" evidence="17">
    <location>
        <begin position="155"/>
        <end position="342"/>
    </location>
</feature>
<evidence type="ECO:0000256" key="4">
    <source>
        <dbReference type="ARBA" id="ARBA00010918"/>
    </source>
</evidence>
<feature type="transmembrane region" description="Helical" evidence="16">
    <location>
        <begin position="481"/>
        <end position="503"/>
    </location>
</feature>
<dbReference type="InterPro" id="IPR053975">
    <property type="entry name" value="PFF1_C"/>
</dbReference>
<feature type="domain" description="Vacuolar membrane protease C-terminal" evidence="18">
    <location>
        <begin position="690"/>
        <end position="925"/>
    </location>
</feature>
<keyword evidence="14" id="KW-0325">Glycoprotein</keyword>
<dbReference type="Proteomes" id="UP001497383">
    <property type="component" value="Chromosome 4"/>
</dbReference>
<keyword evidence="21" id="KW-1185">Reference proteome</keyword>
<evidence type="ECO:0000256" key="1">
    <source>
        <dbReference type="ARBA" id="ARBA00001947"/>
    </source>
</evidence>
<evidence type="ECO:0000256" key="10">
    <source>
        <dbReference type="ARBA" id="ARBA00022833"/>
    </source>
</evidence>
<evidence type="ECO:0000256" key="6">
    <source>
        <dbReference type="ARBA" id="ARBA00022670"/>
    </source>
</evidence>
<dbReference type="GeneID" id="92208706"/>
<evidence type="ECO:0000256" key="15">
    <source>
        <dbReference type="RuleBase" id="RU361240"/>
    </source>
</evidence>
<feature type="transmembrane region" description="Helical" evidence="16">
    <location>
        <begin position="601"/>
        <end position="620"/>
    </location>
</feature>
<keyword evidence="8 15" id="KW-0479">Metal-binding</keyword>
<dbReference type="InterPro" id="IPR053976">
    <property type="entry name" value="PFF1_TM"/>
</dbReference>
<feature type="transmembrane region" description="Helical" evidence="16">
    <location>
        <begin position="515"/>
        <end position="535"/>
    </location>
</feature>
<dbReference type="PANTHER" id="PTHR12147">
    <property type="entry name" value="METALLOPEPTIDASE M28 FAMILY MEMBER"/>
    <property type="match status" value="1"/>
</dbReference>
<comment type="subcellular location">
    <subcellularLocation>
        <location evidence="3">Vacuole membrane</location>
        <topology evidence="3">Multi-pass membrane protein</topology>
    </subcellularLocation>
</comment>
<comment type="similarity">
    <text evidence="4 15">Belongs to the peptidase M28 family.</text>
</comment>
<dbReference type="Gene3D" id="3.40.630.10">
    <property type="entry name" value="Zn peptidases"/>
    <property type="match status" value="1"/>
</dbReference>
<feature type="transmembrane region" description="Helical" evidence="16">
    <location>
        <begin position="410"/>
        <end position="430"/>
    </location>
</feature>
<keyword evidence="5" id="KW-0926">Vacuole</keyword>
<keyword evidence="13 16" id="KW-0472">Membrane</keyword>
<dbReference type="EMBL" id="OZ022408">
    <property type="protein sequence ID" value="CAK9439342.1"/>
    <property type="molecule type" value="Genomic_DNA"/>
</dbReference>
<dbReference type="EC" id="3.4.-.-" evidence="15"/>
<feature type="transmembrane region" description="Helical" evidence="16">
    <location>
        <begin position="664"/>
        <end position="684"/>
    </location>
</feature>
<name>A0ABP0ZQT0_9ASCO</name>
<evidence type="ECO:0000256" key="5">
    <source>
        <dbReference type="ARBA" id="ARBA00022554"/>
    </source>
</evidence>
<gene>
    <name evidence="20" type="ORF">LODBEIA_P35100</name>
</gene>
<keyword evidence="11 16" id="KW-1133">Transmembrane helix</keyword>
<keyword evidence="9 15" id="KW-0378">Hydrolase</keyword>
<dbReference type="SUPFAM" id="SSF53187">
    <property type="entry name" value="Zn-dependent exopeptidases"/>
    <property type="match status" value="1"/>
</dbReference>
<evidence type="ECO:0000259" key="17">
    <source>
        <dbReference type="Pfam" id="PF04389"/>
    </source>
</evidence>
<feature type="transmembrane region" description="Helical" evidence="16">
    <location>
        <begin position="636"/>
        <end position="657"/>
    </location>
</feature>
<dbReference type="InterPro" id="IPR007484">
    <property type="entry name" value="Peptidase_M28"/>
</dbReference>
<dbReference type="InterPro" id="IPR045175">
    <property type="entry name" value="M28_fam"/>
</dbReference>
<keyword evidence="7 16" id="KW-0812">Transmembrane</keyword>
<comment type="function">
    <text evidence="2">May be involved in vacuolar sorting and osmoregulation.</text>
</comment>
<evidence type="ECO:0000313" key="21">
    <source>
        <dbReference type="Proteomes" id="UP001497383"/>
    </source>
</evidence>
<evidence type="ECO:0000256" key="9">
    <source>
        <dbReference type="ARBA" id="ARBA00022801"/>
    </source>
</evidence>
<dbReference type="PANTHER" id="PTHR12147:SF58">
    <property type="entry name" value="VACUOLAR MEMBRANE PROTEASE"/>
    <property type="match status" value="1"/>
</dbReference>
<protein>
    <recommendedName>
        <fullName evidence="15">Peptide hydrolase</fullName>
        <ecNumber evidence="15">3.4.-.-</ecNumber>
    </recommendedName>
</protein>
<evidence type="ECO:0000256" key="13">
    <source>
        <dbReference type="ARBA" id="ARBA00023136"/>
    </source>
</evidence>
<dbReference type="Pfam" id="PF22251">
    <property type="entry name" value="PFF1_TM"/>
    <property type="match status" value="1"/>
</dbReference>
<keyword evidence="12" id="KW-0482">Metalloprotease</keyword>
<sequence length="932" mass="104431">MTDEEDHSSHQESHIDGYAIANGKKQPNVFVRALRSVFGYRKTSLSLFVFVTAFVSVLLSVVDNSVDYTFRLPSTKLERSLLDDAWLDLEVIGAKEHPYGSSVNDEVHDYLQDRINEIIEGIDFIAFDNDLNGTNKFMYQAVASTKAVSYYESNNLLVKIKGKSPSLPGFLLSAHYDSVPTSNGVTDDGMGIASMLAVLSYMSQQNQPERTMVFNFNNNEEFGLYGAEAFTHHPWFKQVKYFLNLEGTGAGGKAILFRGTDYGIVKYFKKVRYPYASSIFQQGFANGLVHSETDYKVYKEAGLRGLDLAFYKPRNIYHTAEDNVKNVPLRSLWHMLSNALDFSQFMADNEIDESGAAESAIYASLFNHFFAVCSSDLAKFNIALAVLFPILNGLLIFYTTKSRKWNITAVPTIVLPLALVLTVLVVYLVVTQGFRPVNQFLPTSSPGLLVATTTAISLLLFSVFSNIIVYLFNVPTADSKLVAIIEVSFIYWVALLFSTKGLLSDATAPSHTGEFYFSVLLLLEGTASFLGLLGWTFTRPQKHLLGEEEPLLNLSDDDDDNNNNNNRYVDEVEEQDEAHHHAKNPVKHIVQHFGYDWSLQYLLTVPVSFFLIYNAGWLILDGLNKTIQESALAESFVYSLIQAISIALMLPVLPFVYKLNRYMVLGLVAIAVLGSAIVCIKEPFNELNPLKLRFLQTVASDKSFVKVFGREGVLFDHISRLPSVRESGVKVSCSPAPDGNQVCSYRSENFPNIIPGGPAAPYIEIDTKKTTTTSTSTVKSSEFGINYDEIVIKAPKNRMCNLYFDNDDVKAVSIGGSRKDLLPFKQIPSGFSHAKNYYYKDVSGIRTLYLNKLDWDENYNVGFYWFPSINDESNLLSFKVECFWADLSPISRDGEVFEAIPAYEEVMKFTPHYVTWANRDRGLVSASKVVSL</sequence>
<feature type="transmembrane region" description="Helical" evidence="16">
    <location>
        <begin position="45"/>
        <end position="62"/>
    </location>
</feature>
<evidence type="ECO:0000313" key="20">
    <source>
        <dbReference type="EMBL" id="CAK9439342.1"/>
    </source>
</evidence>
<organism evidence="20 21">
    <name type="scientific">Lodderomyces beijingensis</name>
    <dbReference type="NCBI Taxonomy" id="1775926"/>
    <lineage>
        <taxon>Eukaryota</taxon>
        <taxon>Fungi</taxon>
        <taxon>Dikarya</taxon>
        <taxon>Ascomycota</taxon>
        <taxon>Saccharomycotina</taxon>
        <taxon>Pichiomycetes</taxon>
        <taxon>Debaryomycetaceae</taxon>
        <taxon>Candida/Lodderomyces clade</taxon>
        <taxon>Lodderomyces</taxon>
    </lineage>
</organism>
<evidence type="ECO:0000256" key="2">
    <source>
        <dbReference type="ARBA" id="ARBA00003273"/>
    </source>
</evidence>
<accession>A0ABP0ZQT0</accession>
<feature type="transmembrane region" description="Helical" evidence="16">
    <location>
        <begin position="450"/>
        <end position="472"/>
    </location>
</feature>
<feature type="transmembrane region" description="Helical" evidence="16">
    <location>
        <begin position="380"/>
        <end position="398"/>
    </location>
</feature>
<evidence type="ECO:0000259" key="19">
    <source>
        <dbReference type="Pfam" id="PF22251"/>
    </source>
</evidence>
<evidence type="ECO:0000256" key="7">
    <source>
        <dbReference type="ARBA" id="ARBA00022692"/>
    </source>
</evidence>
<proteinExistence type="inferred from homology"/>
<reference evidence="20 21" key="1">
    <citation type="submission" date="2024-03" db="EMBL/GenBank/DDBJ databases">
        <authorList>
            <person name="Brejova B."/>
        </authorList>
    </citation>
    <scope>NUCLEOTIDE SEQUENCE [LARGE SCALE GENOMIC DNA]</scope>
    <source>
        <strain evidence="20 21">CBS 14171</strain>
    </source>
</reference>
<comment type="cofactor">
    <cofactor evidence="1">
        <name>Zn(2+)</name>
        <dbReference type="ChEBI" id="CHEBI:29105"/>
    </cofactor>
</comment>
<evidence type="ECO:0000259" key="18">
    <source>
        <dbReference type="Pfam" id="PF22250"/>
    </source>
</evidence>
<dbReference type="InterPro" id="IPR048024">
    <property type="entry name" value="Fxna-like_M28_dom"/>
</dbReference>
<feature type="domain" description="Vacuolar membrane protease transmembrane" evidence="19">
    <location>
        <begin position="559"/>
        <end position="660"/>
    </location>
</feature>
<dbReference type="RefSeq" id="XP_066830448.1">
    <property type="nucleotide sequence ID" value="XM_066973629.1"/>
</dbReference>
<dbReference type="CDD" id="cd03875">
    <property type="entry name" value="M28_Fxna_like"/>
    <property type="match status" value="1"/>
</dbReference>
<keyword evidence="6 15" id="KW-0645">Protease</keyword>
<evidence type="ECO:0000256" key="14">
    <source>
        <dbReference type="ARBA" id="ARBA00023180"/>
    </source>
</evidence>
<evidence type="ECO:0000256" key="8">
    <source>
        <dbReference type="ARBA" id="ARBA00022723"/>
    </source>
</evidence>
<evidence type="ECO:0000256" key="3">
    <source>
        <dbReference type="ARBA" id="ARBA00004128"/>
    </source>
</evidence>
<dbReference type="Pfam" id="PF22250">
    <property type="entry name" value="PFF1_C"/>
    <property type="match status" value="1"/>
</dbReference>
<evidence type="ECO:0000256" key="11">
    <source>
        <dbReference type="ARBA" id="ARBA00022989"/>
    </source>
</evidence>